<keyword evidence="6 15" id="KW-0863">Zinc-finger</keyword>
<keyword evidence="11 15" id="KW-0456">Lyase</keyword>
<sequence length="316" mass="34406">MPELPEVETVRRGLQPVMEGATVSQVEQRRPDLRFPFPERFVERLSGRRISALGRRAKYLTIHLDDGLSVISHLGMSGSFRIETDDGGDTPGEFHHERSKLSAHDHVVFHLLRADGAPARIVYNDPRRFGFMLFAEEGTLDSHPLLASLGIEPTGNLLSGAILAELFKGRRTPLKAALLDQRLIAGLGNIYVCEALWRSHLSPMLAAGSVAQDTAIMEQLASDIRTVIAEAIAAGGSTLKDYIQADGALGYFQHSFSVYGREGEPCRNPACNGIVERAIQSGRSTFSVPPASIEALKRSDVGPLCRPIGESASRKV</sequence>
<dbReference type="NCBIfam" id="TIGR00577">
    <property type="entry name" value="fpg"/>
    <property type="match status" value="1"/>
</dbReference>
<dbReference type="EMBL" id="JAAXZB010000001">
    <property type="protein sequence ID" value="NKW09282.1"/>
    <property type="molecule type" value="Genomic_DNA"/>
</dbReference>
<dbReference type="InterPro" id="IPR020629">
    <property type="entry name" value="FPG_Glyclase"/>
</dbReference>
<dbReference type="Pfam" id="PF06831">
    <property type="entry name" value="H2TH"/>
    <property type="match status" value="1"/>
</dbReference>
<keyword evidence="13 15" id="KW-0326">Glycosidase</keyword>
<evidence type="ECO:0000259" key="17">
    <source>
        <dbReference type="PROSITE" id="PS51068"/>
    </source>
</evidence>
<reference evidence="18 19" key="1">
    <citation type="submission" date="2020-04" db="EMBL/GenBank/DDBJ databases">
        <title>Whole genome sequencing of clinical and environmental type strains of Ochrobactrum.</title>
        <authorList>
            <person name="Dharne M."/>
        </authorList>
    </citation>
    <scope>NUCLEOTIDE SEQUENCE [LARGE SCALE GENOMIC DNA]</scope>
    <source>
        <strain evidence="18 19">DSM 13340</strain>
    </source>
</reference>
<feature type="binding site" evidence="15">
    <location>
        <position position="104"/>
    </location>
    <ligand>
        <name>DNA</name>
        <dbReference type="ChEBI" id="CHEBI:16991"/>
    </ligand>
</feature>
<dbReference type="EC" id="3.2.2.23" evidence="15"/>
<evidence type="ECO:0000313" key="18">
    <source>
        <dbReference type="EMBL" id="NKW09282.1"/>
    </source>
</evidence>
<dbReference type="GO" id="GO:0140078">
    <property type="term" value="F:class I DNA-(apurinic or apyrimidinic site) endonuclease activity"/>
    <property type="evidence" value="ECO:0007669"/>
    <property type="project" value="UniProtKB-EC"/>
</dbReference>
<feature type="binding site" evidence="15">
    <location>
        <position position="127"/>
    </location>
    <ligand>
        <name>DNA</name>
        <dbReference type="ChEBI" id="CHEBI:16991"/>
    </ligand>
</feature>
<dbReference type="InterPro" id="IPR010979">
    <property type="entry name" value="Ribosomal_uS13-like_H2TH"/>
</dbReference>
<feature type="active site" description="Proton donor; for delta-elimination activity" evidence="15">
    <location>
        <position position="283"/>
    </location>
</feature>
<name>A0A7X6JB83_9HYPH</name>
<dbReference type="InterPro" id="IPR035937">
    <property type="entry name" value="FPG_N"/>
</dbReference>
<dbReference type="SMART" id="SM00898">
    <property type="entry name" value="Fapy_DNA_glyco"/>
    <property type="match status" value="1"/>
</dbReference>
<evidence type="ECO:0000256" key="4">
    <source>
        <dbReference type="ARBA" id="ARBA00022723"/>
    </source>
</evidence>
<dbReference type="GO" id="GO:0006284">
    <property type="term" value="P:base-excision repair"/>
    <property type="evidence" value="ECO:0007669"/>
    <property type="project" value="InterPro"/>
</dbReference>
<keyword evidence="4 15" id="KW-0479">Metal-binding</keyword>
<keyword evidence="5 15" id="KW-0227">DNA damage</keyword>
<keyword evidence="10 15" id="KW-0234">DNA repair</keyword>
<gene>
    <name evidence="15 18" type="primary">mutM</name>
    <name evidence="15" type="synonym">fpg</name>
    <name evidence="18" type="ORF">HGG76_04230</name>
</gene>
<comment type="cofactor">
    <cofactor evidence="15">
        <name>Zn(2+)</name>
        <dbReference type="ChEBI" id="CHEBI:29105"/>
    </cofactor>
    <text evidence="15">Binds 1 zinc ion per subunit.</text>
</comment>
<evidence type="ECO:0000256" key="12">
    <source>
        <dbReference type="ARBA" id="ARBA00023268"/>
    </source>
</evidence>
<evidence type="ECO:0000256" key="10">
    <source>
        <dbReference type="ARBA" id="ARBA00023204"/>
    </source>
</evidence>
<dbReference type="AlphaFoldDB" id="A0A7X6JB83"/>
<evidence type="ECO:0000256" key="14">
    <source>
        <dbReference type="ARBA" id="ARBA00044632"/>
    </source>
</evidence>
<evidence type="ECO:0000256" key="3">
    <source>
        <dbReference type="ARBA" id="ARBA00011245"/>
    </source>
</evidence>
<dbReference type="PROSITE" id="PS51066">
    <property type="entry name" value="ZF_FPG_2"/>
    <property type="match status" value="1"/>
</dbReference>
<evidence type="ECO:0000256" key="2">
    <source>
        <dbReference type="ARBA" id="ARBA00009409"/>
    </source>
</evidence>
<comment type="subunit">
    <text evidence="3 15">Monomer.</text>
</comment>
<dbReference type="CDD" id="cd08966">
    <property type="entry name" value="EcFpg-like_N"/>
    <property type="match status" value="1"/>
</dbReference>
<feature type="binding site" evidence="15">
    <location>
        <position position="170"/>
    </location>
    <ligand>
        <name>DNA</name>
        <dbReference type="ChEBI" id="CHEBI:16991"/>
    </ligand>
</feature>
<dbReference type="GO" id="GO:0008270">
    <property type="term" value="F:zinc ion binding"/>
    <property type="evidence" value="ECO:0007669"/>
    <property type="project" value="UniProtKB-UniRule"/>
</dbReference>
<comment type="catalytic activity">
    <reaction evidence="14 15">
        <text>2'-deoxyribonucleotide-(2'-deoxyribose 5'-phosphate)-2'-deoxyribonucleotide-DNA = a 3'-end 2'-deoxyribonucleotide-(2,3-dehydro-2,3-deoxyribose 5'-phosphate)-DNA + a 5'-end 5'-phospho-2'-deoxyribonucleoside-DNA + H(+)</text>
        <dbReference type="Rhea" id="RHEA:66592"/>
        <dbReference type="Rhea" id="RHEA-COMP:13180"/>
        <dbReference type="Rhea" id="RHEA-COMP:16897"/>
        <dbReference type="Rhea" id="RHEA-COMP:17067"/>
        <dbReference type="ChEBI" id="CHEBI:15378"/>
        <dbReference type="ChEBI" id="CHEBI:136412"/>
        <dbReference type="ChEBI" id="CHEBI:157695"/>
        <dbReference type="ChEBI" id="CHEBI:167181"/>
        <dbReference type="EC" id="4.2.99.18"/>
    </reaction>
</comment>
<feature type="active site" description="Proton donor; for beta-elimination activity" evidence="15">
    <location>
        <position position="58"/>
    </location>
</feature>
<feature type="domain" description="FPG-type" evidence="16">
    <location>
        <begin position="257"/>
        <end position="293"/>
    </location>
</feature>
<dbReference type="PANTHER" id="PTHR22993:SF9">
    <property type="entry name" value="FORMAMIDOPYRIMIDINE-DNA GLYCOSYLASE"/>
    <property type="match status" value="1"/>
</dbReference>
<evidence type="ECO:0000256" key="5">
    <source>
        <dbReference type="ARBA" id="ARBA00022763"/>
    </source>
</evidence>
<evidence type="ECO:0000256" key="11">
    <source>
        <dbReference type="ARBA" id="ARBA00023239"/>
    </source>
</evidence>
<dbReference type="SMART" id="SM01232">
    <property type="entry name" value="H2TH"/>
    <property type="match status" value="1"/>
</dbReference>
<evidence type="ECO:0000313" key="19">
    <source>
        <dbReference type="Proteomes" id="UP000558475"/>
    </source>
</evidence>
<keyword evidence="9 15" id="KW-0238">DNA-binding</keyword>
<comment type="caution">
    <text evidence="18">The sequence shown here is derived from an EMBL/GenBank/DDBJ whole genome shotgun (WGS) entry which is preliminary data.</text>
</comment>
<dbReference type="InterPro" id="IPR015886">
    <property type="entry name" value="H2TH_FPG"/>
</dbReference>
<dbReference type="PROSITE" id="PS51068">
    <property type="entry name" value="FPG_CAT"/>
    <property type="match status" value="1"/>
</dbReference>
<dbReference type="Proteomes" id="UP000558475">
    <property type="component" value="Unassembled WGS sequence"/>
</dbReference>
<dbReference type="Gene3D" id="3.20.190.10">
    <property type="entry name" value="MutM-like, N-terminal"/>
    <property type="match status" value="1"/>
</dbReference>
<feature type="active site" description="Schiff-base intermediate with DNA" evidence="15">
    <location>
        <position position="2"/>
    </location>
</feature>
<comment type="function">
    <text evidence="15">Involved in base excision repair of DNA damaged by oxidation or by mutagenic agents. Acts as DNA glycosylase that recognizes and removes damaged bases. Has a preference for oxidized purines, such as 7,8-dihydro-8-oxoguanine (8-oxoG). Has AP (apurinic/apyrimidinic) lyase activity and introduces nicks in the DNA strand. Cleaves the DNA backbone by beta-delta elimination to generate a single-strand break at the site of the removed base with both 3'- and 5'-phosphates.</text>
</comment>
<evidence type="ECO:0000256" key="9">
    <source>
        <dbReference type="ARBA" id="ARBA00023125"/>
    </source>
</evidence>
<proteinExistence type="inferred from homology"/>
<evidence type="ECO:0000256" key="1">
    <source>
        <dbReference type="ARBA" id="ARBA00001668"/>
    </source>
</evidence>
<dbReference type="SUPFAM" id="SSF81624">
    <property type="entry name" value="N-terminal domain of MutM-like DNA repair proteins"/>
    <property type="match status" value="1"/>
</dbReference>
<evidence type="ECO:0000256" key="8">
    <source>
        <dbReference type="ARBA" id="ARBA00022833"/>
    </source>
</evidence>
<dbReference type="SUPFAM" id="SSF46946">
    <property type="entry name" value="S13-like H2TH domain"/>
    <property type="match status" value="1"/>
</dbReference>
<comment type="catalytic activity">
    <reaction evidence="1 15">
        <text>Hydrolysis of DNA containing ring-opened 7-methylguanine residues, releasing 2,6-diamino-4-hydroxy-5-(N-methyl)formamidopyrimidine.</text>
        <dbReference type="EC" id="3.2.2.23"/>
    </reaction>
</comment>
<dbReference type="PANTHER" id="PTHR22993">
    <property type="entry name" value="FORMAMIDOPYRIMIDINE-DNA GLYCOSYLASE"/>
    <property type="match status" value="1"/>
</dbReference>
<evidence type="ECO:0000256" key="13">
    <source>
        <dbReference type="ARBA" id="ARBA00023295"/>
    </source>
</evidence>
<dbReference type="InterPro" id="IPR000214">
    <property type="entry name" value="Znf_DNA_glyclase/AP_lyase"/>
</dbReference>
<evidence type="ECO:0000259" key="16">
    <source>
        <dbReference type="PROSITE" id="PS51066"/>
    </source>
</evidence>
<dbReference type="FunFam" id="1.10.8.50:FF:000003">
    <property type="entry name" value="Formamidopyrimidine-DNA glycosylase"/>
    <property type="match status" value="1"/>
</dbReference>
<dbReference type="InterPro" id="IPR012319">
    <property type="entry name" value="FPG_cat"/>
</dbReference>
<accession>A0A7X6JB83</accession>
<dbReference type="Pfam" id="PF01149">
    <property type="entry name" value="Fapy_DNA_glyco"/>
    <property type="match status" value="1"/>
</dbReference>
<organism evidence="18 19">
    <name type="scientific">Brucella tritici</name>
    <dbReference type="NCBI Taxonomy" id="94626"/>
    <lineage>
        <taxon>Bacteria</taxon>
        <taxon>Pseudomonadati</taxon>
        <taxon>Pseudomonadota</taxon>
        <taxon>Alphaproteobacteria</taxon>
        <taxon>Hyphomicrobiales</taxon>
        <taxon>Brucellaceae</taxon>
        <taxon>Brucella/Ochrobactrum group</taxon>
        <taxon>Brucella</taxon>
    </lineage>
</organism>
<keyword evidence="7 15" id="KW-0378">Hydrolase</keyword>
<comment type="similarity">
    <text evidence="2 15">Belongs to the FPG family.</text>
</comment>
<keyword evidence="8 15" id="KW-0862">Zinc</keyword>
<dbReference type="SUPFAM" id="SSF57716">
    <property type="entry name" value="Glucocorticoid receptor-like (DNA-binding domain)"/>
    <property type="match status" value="1"/>
</dbReference>
<evidence type="ECO:0000256" key="15">
    <source>
        <dbReference type="HAMAP-Rule" id="MF_00103"/>
    </source>
</evidence>
<dbReference type="Gene3D" id="1.10.8.50">
    <property type="match status" value="1"/>
</dbReference>
<feature type="active site" description="Proton donor" evidence="15">
    <location>
        <position position="3"/>
    </location>
</feature>
<protein>
    <recommendedName>
        <fullName evidence="15">Formamidopyrimidine-DNA glycosylase</fullName>
        <shortName evidence="15">Fapy-DNA glycosylase</shortName>
        <ecNumber evidence="15">3.2.2.23</ecNumber>
    </recommendedName>
    <alternativeName>
        <fullName evidence="15">DNA-(apurinic or apyrimidinic site) lyase MutM</fullName>
        <shortName evidence="15">AP lyase MutM</shortName>
        <ecNumber evidence="15">4.2.99.18</ecNumber>
    </alternativeName>
</protein>
<feature type="domain" description="Formamidopyrimidine-DNA glycosylase catalytic" evidence="17">
    <location>
        <begin position="2"/>
        <end position="130"/>
    </location>
</feature>
<dbReference type="HAMAP" id="MF_00103">
    <property type="entry name" value="Fapy_DNA_glycosyl"/>
    <property type="match status" value="1"/>
</dbReference>
<dbReference type="EC" id="4.2.99.18" evidence="15"/>
<evidence type="ECO:0000256" key="7">
    <source>
        <dbReference type="ARBA" id="ARBA00022801"/>
    </source>
</evidence>
<dbReference type="GO" id="GO:0034039">
    <property type="term" value="F:8-oxo-7,8-dihydroguanine DNA N-glycosylase activity"/>
    <property type="evidence" value="ECO:0007669"/>
    <property type="project" value="TreeGrafter"/>
</dbReference>
<evidence type="ECO:0000256" key="6">
    <source>
        <dbReference type="ARBA" id="ARBA00022771"/>
    </source>
</evidence>
<dbReference type="GO" id="GO:0003684">
    <property type="term" value="F:damaged DNA binding"/>
    <property type="evidence" value="ECO:0007669"/>
    <property type="project" value="InterPro"/>
</dbReference>
<dbReference type="NCBIfam" id="NF002211">
    <property type="entry name" value="PRK01103.1"/>
    <property type="match status" value="1"/>
</dbReference>
<keyword evidence="12 15" id="KW-0511">Multifunctional enzyme</keyword>